<gene>
    <name evidence="3" type="ORF">K4G66_11425</name>
</gene>
<keyword evidence="2" id="KW-0472">Membrane</keyword>
<protein>
    <submittedName>
        <fullName evidence="3">Uncharacterized protein</fullName>
    </submittedName>
</protein>
<sequence>MSLTKVLTIVFLLIAVGIAYYLFDRIKFSIDEEDRIARIESQVIDKLKFIRDAEILYKEANGQYTSDWNKLISFLDTGSLYIVQRREETTLLDYGAEETVIHIDTIGSIPVRDTLYHDPAYDKFKIQNIAQIPVSNERFELYANKIKRNNVDVDVFEVVDTAPVNPERRGDESIRGPLRVGSRTEVTTGGNWE</sequence>
<accession>A0AA49GTZ8</accession>
<dbReference type="AlphaFoldDB" id="A0AA49GTZ8"/>
<evidence type="ECO:0000256" key="1">
    <source>
        <dbReference type="SAM" id="MobiDB-lite"/>
    </source>
</evidence>
<evidence type="ECO:0000313" key="3">
    <source>
        <dbReference type="EMBL" id="WKN39300.1"/>
    </source>
</evidence>
<dbReference type="EMBL" id="CP120682">
    <property type="protein sequence ID" value="WKN39300.1"/>
    <property type="molecule type" value="Genomic_DNA"/>
</dbReference>
<reference evidence="3" key="1">
    <citation type="journal article" date="2023" name="Comput. Struct. Biotechnol. J.">
        <title>Discovery of a novel marine Bacteroidetes with a rich repertoire of carbohydrate-active enzymes.</title>
        <authorList>
            <person name="Chen B."/>
            <person name="Liu G."/>
            <person name="Chen Q."/>
            <person name="Wang H."/>
            <person name="Liu L."/>
            <person name="Tang K."/>
        </authorList>
    </citation>
    <scope>NUCLEOTIDE SEQUENCE</scope>
    <source>
        <strain evidence="3">TK19036</strain>
    </source>
</reference>
<keyword evidence="2" id="KW-0812">Transmembrane</keyword>
<feature type="transmembrane region" description="Helical" evidence="2">
    <location>
        <begin position="6"/>
        <end position="23"/>
    </location>
</feature>
<name>A0AA49GTZ8_9BACT</name>
<evidence type="ECO:0000256" key="2">
    <source>
        <dbReference type="SAM" id="Phobius"/>
    </source>
</evidence>
<proteinExistence type="predicted"/>
<reference evidence="3" key="2">
    <citation type="journal article" date="2024" name="Antonie Van Leeuwenhoek">
        <title>Roseihalotalea indica gen. nov., sp. nov., a halophilic Bacteroidetes from mesopelagic Southwest Indian Ocean with higher carbohydrate metabolic potential.</title>
        <authorList>
            <person name="Chen B."/>
            <person name="Zhang M."/>
            <person name="Lin D."/>
            <person name="Ye J."/>
            <person name="Tang K."/>
        </authorList>
    </citation>
    <scope>NUCLEOTIDE SEQUENCE</scope>
    <source>
        <strain evidence="3">TK19036</strain>
    </source>
</reference>
<organism evidence="3">
    <name type="scientific">Roseihalotalea indica</name>
    <dbReference type="NCBI Taxonomy" id="2867963"/>
    <lineage>
        <taxon>Bacteria</taxon>
        <taxon>Pseudomonadati</taxon>
        <taxon>Bacteroidota</taxon>
        <taxon>Cytophagia</taxon>
        <taxon>Cytophagales</taxon>
        <taxon>Catalimonadaceae</taxon>
        <taxon>Roseihalotalea</taxon>
    </lineage>
</organism>
<keyword evidence="2" id="KW-1133">Transmembrane helix</keyword>
<feature type="region of interest" description="Disordered" evidence="1">
    <location>
        <begin position="167"/>
        <end position="193"/>
    </location>
</feature>
<feature type="compositionally biased region" description="Polar residues" evidence="1">
    <location>
        <begin position="184"/>
        <end position="193"/>
    </location>
</feature>